<name>A0A8S5S1B8_9CAUD</name>
<evidence type="ECO:0000313" key="1">
    <source>
        <dbReference type="EMBL" id="DAF44511.1"/>
    </source>
</evidence>
<sequence length="30" mass="3497">MFSIVRNDLWYLKMCGYSISITQFSTSASF</sequence>
<reference evidence="1" key="1">
    <citation type="journal article" date="2021" name="Proc. Natl. Acad. Sci. U.S.A.">
        <title>A Catalog of Tens of Thousands of Viruses from Human Metagenomes Reveals Hidden Associations with Chronic Diseases.</title>
        <authorList>
            <person name="Tisza M.J."/>
            <person name="Buck C.B."/>
        </authorList>
    </citation>
    <scope>NUCLEOTIDE SEQUENCE</scope>
    <source>
        <strain evidence="1">Ct8Lf7</strain>
    </source>
</reference>
<organism evidence="1">
    <name type="scientific">Podoviridae sp. ct8Lf7</name>
    <dbReference type="NCBI Taxonomy" id="2827723"/>
    <lineage>
        <taxon>Viruses</taxon>
        <taxon>Duplodnaviria</taxon>
        <taxon>Heunggongvirae</taxon>
        <taxon>Uroviricota</taxon>
        <taxon>Caudoviricetes</taxon>
    </lineage>
</organism>
<protein>
    <submittedName>
        <fullName evidence="1">Uncharacterized protein</fullName>
    </submittedName>
</protein>
<dbReference type="EMBL" id="BK032511">
    <property type="protein sequence ID" value="DAF44511.1"/>
    <property type="molecule type" value="Genomic_DNA"/>
</dbReference>
<accession>A0A8S5S1B8</accession>
<proteinExistence type="predicted"/>